<dbReference type="KEGG" id="fsi:Flexsi_0417"/>
<dbReference type="RefSeq" id="WP_013885616.1">
    <property type="nucleotide sequence ID" value="NC_015672.1"/>
</dbReference>
<sequence>MSELLTIKEASIWASNYLNKPVTASNISYLIQYGRVRKVGKNGHTYIDLNDLKKYYQQNSGKKEVDWKKVLGDDLNWHLSFADYKESETTKHVHRLHPYKGKFIPQLVEYFLDGHTDEFKKDVYFKKGDIVLDPFCGSGTTLVQANELGLHAVGVDVSAFNSLISNIKTSRHDIVDIKKSVRDITIRLKNFIAGRNNLEFEERLLEELKNFNDKYFPSPDYKRWVRQGEINEKEYSREKAELFLDKYYELVKKYNIKLRQERDDTFIDKWFLKPVREEIDFVFEELKKIENPDTMKILCVMLSRTIRSCRATTHSDLGTLKEPVTATYYCRKHGKICKPLFTILTWWERYTKDTLKRIMEFEKLKTDTHQYCIAGDSRDVDLVERLYKKNPALAEMVRDKRIKGIFSSPPYVGLIDYHEQHAYAYDLFGFGRKDEQEIGPLFKGSGAEARESYVNGISSVLKNCKKYLQDDYDVFLVANDKFNLYPKIAEKAGMKIFNKFKRPVLNRVEKNRSAYAEIIFHMKEK</sequence>
<dbReference type="SUPFAM" id="SSF53335">
    <property type="entry name" value="S-adenosyl-L-methionine-dependent methyltransferases"/>
    <property type="match status" value="3"/>
</dbReference>
<evidence type="ECO:0000313" key="4">
    <source>
        <dbReference type="EMBL" id="AEI14105.1"/>
    </source>
</evidence>
<name>F8E8Y1_FLESM</name>
<dbReference type="EMBL" id="CP002858">
    <property type="protein sequence ID" value="AEI14105.1"/>
    <property type="molecule type" value="Genomic_DNA"/>
</dbReference>
<organism evidence="4 5">
    <name type="scientific">Flexistipes sinusarabici (strain ATCC 49648 / DSM 4947 / MAS 10)</name>
    <dbReference type="NCBI Taxonomy" id="717231"/>
    <lineage>
        <taxon>Bacteria</taxon>
        <taxon>Pseudomonadati</taxon>
        <taxon>Deferribacterota</taxon>
        <taxon>Deferribacteres</taxon>
        <taxon>Deferribacterales</taxon>
        <taxon>Flexistipitaceae</taxon>
        <taxon>Flexistipes</taxon>
    </lineage>
</organism>
<dbReference type="Pfam" id="PF01555">
    <property type="entry name" value="N6_N4_Mtase"/>
    <property type="match status" value="1"/>
</dbReference>
<keyword evidence="2" id="KW-0808">Transferase</keyword>
<evidence type="ECO:0000259" key="3">
    <source>
        <dbReference type="Pfam" id="PF01555"/>
    </source>
</evidence>
<dbReference type="GO" id="GO:0032259">
    <property type="term" value="P:methylation"/>
    <property type="evidence" value="ECO:0007669"/>
    <property type="project" value="UniProtKB-KW"/>
</dbReference>
<keyword evidence="5" id="KW-1185">Reference proteome</keyword>
<dbReference type="AlphaFoldDB" id="F8E8Y1"/>
<gene>
    <name evidence="4" type="ordered locus">Flexsi_0417</name>
</gene>
<dbReference type="Proteomes" id="UP000006621">
    <property type="component" value="Chromosome"/>
</dbReference>
<accession>F8E8Y1</accession>
<dbReference type="GO" id="GO:0003677">
    <property type="term" value="F:DNA binding"/>
    <property type="evidence" value="ECO:0007669"/>
    <property type="project" value="InterPro"/>
</dbReference>
<feature type="domain" description="DNA methylase N-4/N-6" evidence="3">
    <location>
        <begin position="41"/>
        <end position="158"/>
    </location>
</feature>
<reference evidence="4 5" key="1">
    <citation type="journal article" date="2011" name="Stand. Genomic Sci.">
        <title>Genome sequence of the moderately thermophilic halophile Flexistipes sinusarabici strain (MAS10).</title>
        <authorList>
            <person name="Lapidus A."/>
            <person name="Chertkov O."/>
            <person name="Nolan M."/>
            <person name="Lucas S."/>
            <person name="Hammon N."/>
            <person name="Deshpande S."/>
            <person name="Cheng J.F."/>
            <person name="Tapia R."/>
            <person name="Han C."/>
            <person name="Goodwin L."/>
            <person name="Pitluck S."/>
            <person name="Liolios K."/>
            <person name="Pagani I."/>
            <person name="Ivanova N."/>
            <person name="Huntemann M."/>
            <person name="Mavromatis K."/>
            <person name="Mikhailova N."/>
            <person name="Pati A."/>
            <person name="Chen A."/>
            <person name="Palaniappan K."/>
            <person name="Land M."/>
            <person name="Hauser L."/>
            <person name="Brambilla E.M."/>
            <person name="Rohde M."/>
            <person name="Abt B."/>
            <person name="Spring S."/>
            <person name="Goker M."/>
            <person name="Bristow J."/>
            <person name="Eisen J.A."/>
            <person name="Markowitz V."/>
            <person name="Hugenholtz P."/>
            <person name="Kyrpides N.C."/>
            <person name="Klenk H.P."/>
            <person name="Woyke T."/>
        </authorList>
    </citation>
    <scope>NUCLEOTIDE SEQUENCE [LARGE SCALE GENOMIC DNA]</scope>
    <source>
        <strain evidence="5">DSM 4947 / MAS 10</strain>
    </source>
</reference>
<dbReference type="STRING" id="717231.Flexsi_0417"/>
<dbReference type="HOGENOM" id="CLU_039482_0_0_0"/>
<proteinExistence type="predicted"/>
<dbReference type="OrthoDB" id="9800801at2"/>
<keyword evidence="1 4" id="KW-0489">Methyltransferase</keyword>
<reference evidence="5" key="2">
    <citation type="submission" date="2011-06" db="EMBL/GenBank/DDBJ databases">
        <title>The complete genome of Flexistipes sinusarabici DSM 4947.</title>
        <authorList>
            <person name="Lucas S."/>
            <person name="Han J."/>
            <person name="Lapidus A."/>
            <person name="Bruce D."/>
            <person name="Goodwin L."/>
            <person name="Pitluck S."/>
            <person name="Peters L."/>
            <person name="Kyrpides N."/>
            <person name="Mavromatis K."/>
            <person name="Ivanova N."/>
            <person name="Mikhailova N."/>
            <person name="Chertkov O."/>
            <person name="Detter J.C."/>
            <person name="Tapia R."/>
            <person name="Han C."/>
            <person name="Land M."/>
            <person name="Hauser L."/>
            <person name="Markowitz V."/>
            <person name="Cheng J.-F."/>
            <person name="Hugenholtz P."/>
            <person name="Woyke T."/>
            <person name="Wu D."/>
            <person name="Spring S."/>
            <person name="Schroeder M."/>
            <person name="Brambilla E."/>
            <person name="Klenk H.-P."/>
            <person name="Eisen J.A."/>
        </authorList>
    </citation>
    <scope>NUCLEOTIDE SEQUENCE [LARGE SCALE GENOMIC DNA]</scope>
    <source>
        <strain evidence="5">DSM 4947 / MAS 10</strain>
    </source>
</reference>
<evidence type="ECO:0000313" key="5">
    <source>
        <dbReference type="Proteomes" id="UP000006621"/>
    </source>
</evidence>
<protein>
    <submittedName>
        <fullName evidence="4">DNA methylase N-4/N-6 domain protein</fullName>
    </submittedName>
</protein>
<dbReference type="GO" id="GO:0008170">
    <property type="term" value="F:N-methyltransferase activity"/>
    <property type="evidence" value="ECO:0007669"/>
    <property type="project" value="InterPro"/>
</dbReference>
<dbReference type="InterPro" id="IPR029063">
    <property type="entry name" value="SAM-dependent_MTases_sf"/>
</dbReference>
<evidence type="ECO:0000256" key="1">
    <source>
        <dbReference type="ARBA" id="ARBA00022603"/>
    </source>
</evidence>
<dbReference type="eggNOG" id="COG0863">
    <property type="taxonomic scope" value="Bacteria"/>
</dbReference>
<dbReference type="Gene3D" id="3.40.50.150">
    <property type="entry name" value="Vaccinia Virus protein VP39"/>
    <property type="match status" value="2"/>
</dbReference>
<dbReference type="InterPro" id="IPR002941">
    <property type="entry name" value="DNA_methylase_N4/N6"/>
</dbReference>
<evidence type="ECO:0000256" key="2">
    <source>
        <dbReference type="ARBA" id="ARBA00022679"/>
    </source>
</evidence>
<dbReference type="REBASE" id="37436">
    <property type="entry name" value="M.Fsi4947II"/>
</dbReference>